<name>A0AAD3S9W0_NEPGR</name>
<accession>A0AAD3S9W0</accession>
<dbReference type="Proteomes" id="UP001279734">
    <property type="component" value="Unassembled WGS sequence"/>
</dbReference>
<dbReference type="GO" id="GO:0046983">
    <property type="term" value="F:protein dimerization activity"/>
    <property type="evidence" value="ECO:0007669"/>
    <property type="project" value="InterPro"/>
</dbReference>
<protein>
    <recommendedName>
        <fullName evidence="4">O-methyltransferase dimerisation domain-containing protein</fullName>
    </recommendedName>
</protein>
<dbReference type="Pfam" id="PF08100">
    <property type="entry name" value="Dimerisation"/>
    <property type="match status" value="1"/>
</dbReference>
<evidence type="ECO:0000256" key="1">
    <source>
        <dbReference type="ARBA" id="ARBA00022603"/>
    </source>
</evidence>
<dbReference type="Gene3D" id="1.10.10.10">
    <property type="entry name" value="Winged helix-like DNA-binding domain superfamily/Winged helix DNA-binding domain"/>
    <property type="match status" value="1"/>
</dbReference>
<dbReference type="SUPFAM" id="SSF46785">
    <property type="entry name" value="Winged helix' DNA-binding domain"/>
    <property type="match status" value="1"/>
</dbReference>
<dbReference type="InterPro" id="IPR012967">
    <property type="entry name" value="COMT_dimerisation"/>
</dbReference>
<evidence type="ECO:0000259" key="4">
    <source>
        <dbReference type="Pfam" id="PF08100"/>
    </source>
</evidence>
<keyword evidence="1" id="KW-0489">Methyltransferase</keyword>
<dbReference type="AlphaFoldDB" id="A0AAD3S9W0"/>
<evidence type="ECO:0000256" key="2">
    <source>
        <dbReference type="ARBA" id="ARBA00022679"/>
    </source>
</evidence>
<dbReference type="InterPro" id="IPR016461">
    <property type="entry name" value="COMT-like"/>
</dbReference>
<evidence type="ECO:0000256" key="3">
    <source>
        <dbReference type="ARBA" id="ARBA00022691"/>
    </source>
</evidence>
<keyword evidence="6" id="KW-1185">Reference proteome</keyword>
<dbReference type="InterPro" id="IPR036388">
    <property type="entry name" value="WH-like_DNA-bd_sf"/>
</dbReference>
<evidence type="ECO:0000313" key="5">
    <source>
        <dbReference type="EMBL" id="GMH07280.1"/>
    </source>
</evidence>
<dbReference type="GO" id="GO:0032259">
    <property type="term" value="P:methylation"/>
    <property type="evidence" value="ECO:0007669"/>
    <property type="project" value="UniProtKB-KW"/>
</dbReference>
<dbReference type="InterPro" id="IPR029063">
    <property type="entry name" value="SAM-dependent_MTases_sf"/>
</dbReference>
<feature type="domain" description="O-methyltransferase dimerisation" evidence="4">
    <location>
        <begin position="23"/>
        <end position="113"/>
    </location>
</feature>
<dbReference type="InterPro" id="IPR036390">
    <property type="entry name" value="WH_DNA-bd_sf"/>
</dbReference>
<dbReference type="EMBL" id="BSYO01000007">
    <property type="protein sequence ID" value="GMH07280.1"/>
    <property type="molecule type" value="Genomic_DNA"/>
</dbReference>
<keyword evidence="3" id="KW-0949">S-adenosyl-L-methionine</keyword>
<evidence type="ECO:0000313" key="6">
    <source>
        <dbReference type="Proteomes" id="UP001279734"/>
    </source>
</evidence>
<dbReference type="Gene3D" id="3.40.50.150">
    <property type="entry name" value="Vaccinia Virus protein VP39"/>
    <property type="match status" value="1"/>
</dbReference>
<reference evidence="5" key="1">
    <citation type="submission" date="2023-05" db="EMBL/GenBank/DDBJ databases">
        <title>Nepenthes gracilis genome sequencing.</title>
        <authorList>
            <person name="Fukushima K."/>
        </authorList>
    </citation>
    <scope>NUCLEOTIDE SEQUENCE</scope>
    <source>
        <strain evidence="5">SING2019-196</strain>
    </source>
</reference>
<dbReference type="PANTHER" id="PTHR11746">
    <property type="entry name" value="O-METHYLTRANSFERASE"/>
    <property type="match status" value="1"/>
</dbReference>
<comment type="caution">
    <text evidence="5">The sequence shown here is derived from an EMBL/GenBank/DDBJ whole genome shotgun (WGS) entry which is preliminary data.</text>
</comment>
<dbReference type="FunFam" id="1.10.10.10:FF:000213">
    <property type="entry name" value="Coniferyl alcohol 9-O-methyltransferase"/>
    <property type="match status" value="1"/>
</dbReference>
<gene>
    <name evidence="5" type="ORF">Nepgr_009120</name>
</gene>
<sequence length="170" mass="19425">MNFGAIESEYKVDDVLAAQAHVWKYIFNFIDSMSLKCAVELGIPDVIHKYGKPMSLSMLATTLFINPEKVQALGRIMSILVRSGFITENKLVVENNDEKEGYMLTKVGELLLRENQLTVAPFLLAMLNQEFTKPWDCLARWFQNGDKTAFQTAHGMMLYEFANNMPEFNE</sequence>
<proteinExistence type="predicted"/>
<dbReference type="GO" id="GO:0008757">
    <property type="term" value="F:S-adenosylmethionine-dependent methyltransferase activity"/>
    <property type="evidence" value="ECO:0007669"/>
    <property type="project" value="UniProtKB-ARBA"/>
</dbReference>
<dbReference type="PROSITE" id="PS51683">
    <property type="entry name" value="SAM_OMT_II"/>
    <property type="match status" value="1"/>
</dbReference>
<organism evidence="5 6">
    <name type="scientific">Nepenthes gracilis</name>
    <name type="common">Slender pitcher plant</name>
    <dbReference type="NCBI Taxonomy" id="150966"/>
    <lineage>
        <taxon>Eukaryota</taxon>
        <taxon>Viridiplantae</taxon>
        <taxon>Streptophyta</taxon>
        <taxon>Embryophyta</taxon>
        <taxon>Tracheophyta</taxon>
        <taxon>Spermatophyta</taxon>
        <taxon>Magnoliopsida</taxon>
        <taxon>eudicotyledons</taxon>
        <taxon>Gunneridae</taxon>
        <taxon>Pentapetalae</taxon>
        <taxon>Caryophyllales</taxon>
        <taxon>Nepenthaceae</taxon>
        <taxon>Nepenthes</taxon>
    </lineage>
</organism>
<keyword evidence="2" id="KW-0808">Transferase</keyword>